<dbReference type="Gene3D" id="3.10.50.40">
    <property type="match status" value="1"/>
</dbReference>
<dbReference type="InterPro" id="IPR000297">
    <property type="entry name" value="PPIase_PpiC"/>
</dbReference>
<dbReference type="SUPFAM" id="SSF109998">
    <property type="entry name" value="Triger factor/SurA peptide-binding domain-like"/>
    <property type="match status" value="1"/>
</dbReference>
<reference evidence="4 5" key="1">
    <citation type="submission" date="2020-10" db="EMBL/GenBank/DDBJ databases">
        <title>Campylobacter and Helicobacter PacBio genomes.</title>
        <authorList>
            <person name="Lane C."/>
        </authorList>
    </citation>
    <scope>NUCLEOTIDE SEQUENCE [LARGE SCALE GENOMIC DNA]</scope>
    <source>
        <strain evidence="4 5">2016D-0077</strain>
    </source>
</reference>
<dbReference type="OrthoDB" id="14196at2"/>
<dbReference type="AlphaFoldDB" id="A0A7M1LF79"/>
<keyword evidence="1 4" id="KW-0413">Isomerase</keyword>
<organism evidence="4 5">
    <name type="scientific">Campylobacter corcagiensis</name>
    <dbReference type="NCBI Taxonomy" id="1448857"/>
    <lineage>
        <taxon>Bacteria</taxon>
        <taxon>Pseudomonadati</taxon>
        <taxon>Campylobacterota</taxon>
        <taxon>Epsilonproteobacteria</taxon>
        <taxon>Campylobacterales</taxon>
        <taxon>Campylobacteraceae</taxon>
        <taxon>Campylobacter</taxon>
    </lineage>
</organism>
<dbReference type="InterPro" id="IPR027304">
    <property type="entry name" value="Trigger_fact/SurA_dom_sf"/>
</dbReference>
<keyword evidence="2" id="KW-0732">Signal</keyword>
<feature type="signal peptide" evidence="2">
    <location>
        <begin position="1"/>
        <end position="19"/>
    </location>
</feature>
<dbReference type="PROSITE" id="PS50198">
    <property type="entry name" value="PPIC_PPIASE_2"/>
    <property type="match status" value="1"/>
</dbReference>
<dbReference type="InterPro" id="IPR050245">
    <property type="entry name" value="PrsA_foldase"/>
</dbReference>
<dbReference type="InterPro" id="IPR046357">
    <property type="entry name" value="PPIase_dom_sf"/>
</dbReference>
<dbReference type="Gene3D" id="1.10.8.1040">
    <property type="match status" value="1"/>
</dbReference>
<name>A0A7M1LF79_9BACT</name>
<dbReference type="Proteomes" id="UP000594749">
    <property type="component" value="Chromosome"/>
</dbReference>
<evidence type="ECO:0000259" key="3">
    <source>
        <dbReference type="PROSITE" id="PS50198"/>
    </source>
</evidence>
<feature type="domain" description="PpiC" evidence="3">
    <location>
        <begin position="128"/>
        <end position="225"/>
    </location>
</feature>
<dbReference type="Pfam" id="PF13616">
    <property type="entry name" value="Rotamase_3"/>
    <property type="match status" value="1"/>
</dbReference>
<evidence type="ECO:0000256" key="2">
    <source>
        <dbReference type="SAM" id="SignalP"/>
    </source>
</evidence>
<accession>A0A7M1LF79</accession>
<keyword evidence="1" id="KW-0697">Rotamase</keyword>
<dbReference type="RefSeq" id="WP_025803339.1">
    <property type="nucleotide sequence ID" value="NZ_CP053842.1"/>
</dbReference>
<sequence length="270" mass="29913">MKKLLFGALSLAAAATLNAAVFATVDGMEITDKDIAPLVGNLQGVDLSALPAETKKQIVDRAIDIKLLTKKAYESGIEKDEIFKTQMEIAKDAIALRSYQLKMTKEIKIDDAEVKKFYDENKDKFVEPAAISASHILVANVEAAQSIINDLKKVKKEDLDAEFAKKATELSIDPTAKATGGDLGWFAPEQMVKEFSEALSKMKTGEMSQKPVKSQFGYHVILKTGDRAKKQLSVDEAKPYIENVLRQEKAVELTQKSTQDLRKKAKIEYK</sequence>
<proteinExistence type="predicted"/>
<dbReference type="PANTHER" id="PTHR47245:SF2">
    <property type="entry name" value="PEPTIDYL-PROLYL CIS-TRANS ISOMERASE HP_0175-RELATED"/>
    <property type="match status" value="1"/>
</dbReference>
<dbReference type="SUPFAM" id="SSF54534">
    <property type="entry name" value="FKBP-like"/>
    <property type="match status" value="1"/>
</dbReference>
<protein>
    <submittedName>
        <fullName evidence="4">Peptidylprolyl isomerase</fullName>
    </submittedName>
</protein>
<evidence type="ECO:0000313" key="4">
    <source>
        <dbReference type="EMBL" id="QOQ86983.1"/>
    </source>
</evidence>
<gene>
    <name evidence="4" type="ORF">IMC76_07155</name>
</gene>
<evidence type="ECO:0000256" key="1">
    <source>
        <dbReference type="PROSITE-ProRule" id="PRU00278"/>
    </source>
</evidence>
<keyword evidence="5" id="KW-1185">Reference proteome</keyword>
<feature type="chain" id="PRO_5029586788" evidence="2">
    <location>
        <begin position="20"/>
        <end position="270"/>
    </location>
</feature>
<dbReference type="PANTHER" id="PTHR47245">
    <property type="entry name" value="PEPTIDYLPROLYL ISOMERASE"/>
    <property type="match status" value="1"/>
</dbReference>
<evidence type="ECO:0000313" key="5">
    <source>
        <dbReference type="Proteomes" id="UP000594749"/>
    </source>
</evidence>
<dbReference type="EMBL" id="CP063078">
    <property type="protein sequence ID" value="QOQ86983.1"/>
    <property type="molecule type" value="Genomic_DNA"/>
</dbReference>
<dbReference type="GO" id="GO:0003755">
    <property type="term" value="F:peptidyl-prolyl cis-trans isomerase activity"/>
    <property type="evidence" value="ECO:0007669"/>
    <property type="project" value="UniProtKB-KW"/>
</dbReference>